<sequence>MRDRKPEDRQTGERPVFFDPTARRSRRVVALGVVVLGALVFWAAAFVLQLYISRLPGAQTGAPAVTTAPRPGAEPDASGPPVLLPAWTRPRGAVHAFVPGWSRAAMASALDHIETIDVLMPEWLEVDPATGAAVETADPYRAAFLADVRKRRPGLPIHPVLVTPDAAIARLGTAEAQASLAETAVAAALAGGFDGLCLELAGVTADARAAMVAALDLFARRLGEAGLESCVIAGISDPLLVEAGLPQTVDRIVALAFREPGAFSAPGPLAPQAWFEDAVARLFARLPRERVVVALGSFGHAWTVGEPQPRAIGYFDATVAARQRGGDLSFDPESRNTRLRGLDAAGRPLRAWLLDAPSAHNQLLALRAHAPAGVAIWPLGREDPGLWRLLAPGGQPRSAGGLIEDVPAADHVVHDGEGPLLRVMAEAAPGRRSITLDPASGQIASVVYRELPAAYLLGRSGAPGRDTLVLTFDDGPDPVYTPRILDVLRAEGVRATFFLIGQSALKHPDIVRRIVAEGHDIGVHTFLHPDISRISDLRMHFELHASQLLLADIAGVNTNLFRAPYGIDETPATAGAAQSLAILSREGYVVVDVQLDSRDWARPGVETINETILASLVRGDGNVILMHDAGGDRSQTVEALRQTVQALKARGYGFVPVSALLPGAEPEIGLGPGRFQALTHLSFAVIRFTGSVLGALFWVVVVAATLRSLVIVGAALWHRRPRLAPAGEVPAVSVAIPAFDEAPVIAWAVAAVLAADPPAAEVIVVDDGSTDGTADIVRQHFGTDPRVRVVTQPNGGKSAALNTAFDLAAAPVVVAIDADTVVAPDAIGALARHFADPVVGAVAGNVKVGNRGNLLTRLQAIEYITSQNLDRRAFASVNGMLVVPGAIGAWRRAAVQGAGGYGASTLVEDADLTVAVCRAGWRVTHEPAARAYTEAPETVRQFLRQRLRWSFGMIQVAWKHRRALREGRAIGWLSMPDLVLFGVLLSVVAPLADLVFVLGIVDLAQSFLAPRPGVAPSVPWLLLLGYGVYLASDLVLAAVALALERDEDWRLLPWVLTQRFFYRQLYWMVALRALGRALTGRFTGWRKVVRTASVAPDIARGLARGARRRVTTLRMV</sequence>
<dbReference type="SUPFAM" id="SSF51445">
    <property type="entry name" value="(Trans)glycosidases"/>
    <property type="match status" value="1"/>
</dbReference>
<dbReference type="SUPFAM" id="SSF88713">
    <property type="entry name" value="Glycoside hydrolase/deacetylase"/>
    <property type="match status" value="1"/>
</dbReference>
<comment type="similarity">
    <text evidence="2">Belongs to the glycosyltransferase 2 family.</text>
</comment>
<dbReference type="PANTHER" id="PTHR43630:SF1">
    <property type="entry name" value="POLY-BETA-1,6-N-ACETYL-D-GLUCOSAMINE SYNTHASE"/>
    <property type="match status" value="1"/>
</dbReference>
<dbReference type="Pfam" id="PF13641">
    <property type="entry name" value="Glyco_tranf_2_3"/>
    <property type="match status" value="1"/>
</dbReference>
<proteinExistence type="inferred from homology"/>
<dbReference type="InterPro" id="IPR029070">
    <property type="entry name" value="Chitinase_insertion_sf"/>
</dbReference>
<keyword evidence="6 10" id="KW-0808">Transferase</keyword>
<evidence type="ECO:0000256" key="8">
    <source>
        <dbReference type="SAM" id="Phobius"/>
    </source>
</evidence>
<dbReference type="InterPro" id="IPR029044">
    <property type="entry name" value="Nucleotide-diphossugar_trans"/>
</dbReference>
<evidence type="ECO:0000256" key="4">
    <source>
        <dbReference type="ARBA" id="ARBA00020071"/>
    </source>
</evidence>
<dbReference type="PANTHER" id="PTHR43630">
    <property type="entry name" value="POLY-BETA-1,6-N-ACETYL-D-GLUCOSAMINE SYNTHASE"/>
    <property type="match status" value="1"/>
</dbReference>
<dbReference type="Pfam" id="PF01522">
    <property type="entry name" value="Polysacc_deac_1"/>
    <property type="match status" value="1"/>
</dbReference>
<feature type="transmembrane region" description="Helical" evidence="8">
    <location>
        <begin position="28"/>
        <end position="52"/>
    </location>
</feature>
<evidence type="ECO:0000256" key="3">
    <source>
        <dbReference type="ARBA" id="ARBA00010973"/>
    </source>
</evidence>
<dbReference type="InterPro" id="IPR017853">
    <property type="entry name" value="GH"/>
</dbReference>
<keyword evidence="8" id="KW-0812">Transmembrane</keyword>
<dbReference type="InterPro" id="IPR002509">
    <property type="entry name" value="NODB_dom"/>
</dbReference>
<keyword evidence="8" id="KW-1133">Transmembrane helix</keyword>
<dbReference type="Proteomes" id="UP000572377">
    <property type="component" value="Unassembled WGS sequence"/>
</dbReference>
<accession>A0A849L171</accession>
<dbReference type="Gene3D" id="3.20.20.370">
    <property type="entry name" value="Glycoside hydrolase/deacetylase"/>
    <property type="match status" value="1"/>
</dbReference>
<dbReference type="SUPFAM" id="SSF53448">
    <property type="entry name" value="Nucleotide-diphospho-sugar transferases"/>
    <property type="match status" value="1"/>
</dbReference>
<feature type="transmembrane region" description="Helical" evidence="8">
    <location>
        <begin position="1020"/>
        <end position="1043"/>
    </location>
</feature>
<dbReference type="GO" id="GO:0016810">
    <property type="term" value="F:hydrolase activity, acting on carbon-nitrogen (but not peptide) bonds"/>
    <property type="evidence" value="ECO:0007669"/>
    <property type="project" value="InterPro"/>
</dbReference>
<evidence type="ECO:0000256" key="6">
    <source>
        <dbReference type="ARBA" id="ARBA00022679"/>
    </source>
</evidence>
<comment type="similarity">
    <text evidence="3">Belongs to the polysaccharide deacetylase family.</text>
</comment>
<organism evidence="10 11">
    <name type="scientific">Halovulum dunhuangense</name>
    <dbReference type="NCBI Taxonomy" id="1505036"/>
    <lineage>
        <taxon>Bacteria</taxon>
        <taxon>Pseudomonadati</taxon>
        <taxon>Pseudomonadota</taxon>
        <taxon>Alphaproteobacteria</taxon>
        <taxon>Rhodobacterales</taxon>
        <taxon>Paracoccaceae</taxon>
        <taxon>Halovulum</taxon>
    </lineage>
</organism>
<name>A0A849L171_9RHOB</name>
<comment type="caution">
    <text evidence="10">The sequence shown here is derived from an EMBL/GenBank/DDBJ whole genome shotgun (WGS) entry which is preliminary data.</text>
</comment>
<evidence type="ECO:0000256" key="1">
    <source>
        <dbReference type="ARBA" id="ARBA00003236"/>
    </source>
</evidence>
<dbReference type="RefSeq" id="WP_171323363.1">
    <property type="nucleotide sequence ID" value="NZ_JABFBC010000001.1"/>
</dbReference>
<dbReference type="Gene3D" id="3.90.550.10">
    <property type="entry name" value="Spore Coat Polysaccharide Biosynthesis Protein SpsA, Chain A"/>
    <property type="match status" value="1"/>
</dbReference>
<evidence type="ECO:0000313" key="11">
    <source>
        <dbReference type="Proteomes" id="UP000572377"/>
    </source>
</evidence>
<dbReference type="Gene3D" id="3.20.20.80">
    <property type="entry name" value="Glycosidases"/>
    <property type="match status" value="1"/>
</dbReference>
<evidence type="ECO:0000313" key="10">
    <source>
        <dbReference type="EMBL" id="NNU79969.1"/>
    </source>
</evidence>
<evidence type="ECO:0000256" key="5">
    <source>
        <dbReference type="ARBA" id="ARBA00022676"/>
    </source>
</evidence>
<protein>
    <recommendedName>
        <fullName evidence="4">Chitooligosaccharide deacetylase</fullName>
    </recommendedName>
    <alternativeName>
        <fullName evidence="7">Nodulation protein B</fullName>
    </alternativeName>
</protein>
<dbReference type="InterPro" id="IPR011330">
    <property type="entry name" value="Glyco_hydro/deAcase_b/a-brl"/>
</dbReference>
<gene>
    <name evidence="10" type="ORF">HMH01_05900</name>
</gene>
<dbReference type="Gene3D" id="3.10.50.10">
    <property type="match status" value="1"/>
</dbReference>
<feature type="transmembrane region" description="Helical" evidence="8">
    <location>
        <begin position="695"/>
        <end position="717"/>
    </location>
</feature>
<evidence type="ECO:0000256" key="7">
    <source>
        <dbReference type="ARBA" id="ARBA00032976"/>
    </source>
</evidence>
<dbReference type="EMBL" id="JABFBC010000001">
    <property type="protein sequence ID" value="NNU79969.1"/>
    <property type="molecule type" value="Genomic_DNA"/>
</dbReference>
<evidence type="ECO:0000259" key="9">
    <source>
        <dbReference type="PROSITE" id="PS51677"/>
    </source>
</evidence>
<keyword evidence="5" id="KW-0328">Glycosyltransferase</keyword>
<comment type="function">
    <text evidence="1">Is involved in generating a small heat-stable compound (Nod), an acylated oligomer of N-acetylglucosamine, that stimulates mitosis in various plant protoplasts.</text>
</comment>
<dbReference type="GO" id="GO:0005975">
    <property type="term" value="P:carbohydrate metabolic process"/>
    <property type="evidence" value="ECO:0007669"/>
    <property type="project" value="InterPro"/>
</dbReference>
<reference evidence="10 11" key="1">
    <citation type="submission" date="2020-05" db="EMBL/GenBank/DDBJ databases">
        <title>Gimesia benthica sp. nov., a novel planctomycete isolated from a deep-sea water sample of the Northwest Indian Ocean.</title>
        <authorList>
            <person name="Wang J."/>
            <person name="Ruan C."/>
            <person name="Song L."/>
            <person name="Zhu Y."/>
            <person name="Li A."/>
            <person name="Zheng X."/>
            <person name="Wang L."/>
            <person name="Lu Z."/>
            <person name="Huang Y."/>
            <person name="Du W."/>
            <person name="Zhou Y."/>
            <person name="Huang L."/>
            <person name="Dai X."/>
        </authorList>
    </citation>
    <scope>NUCLEOTIDE SEQUENCE [LARGE SCALE GENOMIC DNA]</scope>
    <source>
        <strain evidence="10 11">YYQ-30</strain>
    </source>
</reference>
<dbReference type="GO" id="GO:0016757">
    <property type="term" value="F:glycosyltransferase activity"/>
    <property type="evidence" value="ECO:0007669"/>
    <property type="project" value="UniProtKB-KW"/>
</dbReference>
<dbReference type="PROSITE" id="PS51677">
    <property type="entry name" value="NODB"/>
    <property type="match status" value="1"/>
</dbReference>
<evidence type="ECO:0000256" key="2">
    <source>
        <dbReference type="ARBA" id="ARBA00006739"/>
    </source>
</evidence>
<feature type="transmembrane region" description="Helical" evidence="8">
    <location>
        <begin position="978"/>
        <end position="1000"/>
    </location>
</feature>
<dbReference type="CDD" id="cd06423">
    <property type="entry name" value="CESA_like"/>
    <property type="match status" value="1"/>
</dbReference>
<dbReference type="AlphaFoldDB" id="A0A849L171"/>
<feature type="domain" description="NodB homology" evidence="9">
    <location>
        <begin position="466"/>
        <end position="655"/>
    </location>
</feature>
<keyword evidence="8" id="KW-0472">Membrane</keyword>
<keyword evidence="11" id="KW-1185">Reference proteome</keyword>